<dbReference type="PROSITE" id="PS50164">
    <property type="entry name" value="GIY_YIG"/>
    <property type="match status" value="1"/>
</dbReference>
<feature type="compositionally biased region" description="Basic and acidic residues" evidence="2">
    <location>
        <begin position="116"/>
        <end position="132"/>
    </location>
</feature>
<protein>
    <submittedName>
        <fullName evidence="4">Ankyrin repeat and LEM domain containing 1</fullName>
    </submittedName>
</protein>
<sequence length="551" mass="59886">ACGETRALRVEELLRRGADPNLVLEDGAAAMHLAARAQHPRSLCCLEALLRRGGDPNTRSAEALTPLHVAAAWGCRRGLELLLSQGADPALRDQDGLRPVDLAEQQGHQNCVRVLRELEARTRTPTRTRADPQEPEPEPDPSGPPSVTLDSTTLGRGDDKDMSLEAGPGPPSLLAHPGIAGTDGSLESPLGCWDCSSVASFVTAVEASGAEDPTAHTSPWAGVRPSQRVPRSSSTPQEAELNARLQALTLTLPDASPSPKFFPERSPAHSAPWEPLPGPSDFHIPKDDQLSLDSDVAALWLTEDEASATGGRDPITSCQCPPDPTTSDLELLQGLRALGLEFSGHSPELAKALRTGRIPDAQADEDALAKQFERPEPTRRWREGVMKSSFTYLLLDPRKTQNLPARAFSLTLAECLRIFVHAIFYVGKGTRTRPNAHLWKALSHRGWPGKQACPKVRQILDIWASGRGVVSLHCFQHVVAVEAYTREACLVDALGIQTLTNQKQGHCYGVVAGWPPTRRRRLGVHLLHRALLVFLAEGERELWPQDIQARG</sequence>
<feature type="compositionally biased region" description="Low complexity" evidence="2">
    <location>
        <begin position="223"/>
        <end position="237"/>
    </location>
</feature>
<dbReference type="PANTHER" id="PTHR46427">
    <property type="entry name" value="ANKYRIN REPEAT AND LEM DOMAIN-CONTAINING PROTEIN 1"/>
    <property type="match status" value="1"/>
</dbReference>
<dbReference type="PROSITE" id="PS50088">
    <property type="entry name" value="ANK_REPEAT"/>
    <property type="match status" value="2"/>
</dbReference>
<dbReference type="Pfam" id="PF12796">
    <property type="entry name" value="Ank_2"/>
    <property type="match status" value="1"/>
</dbReference>
<evidence type="ECO:0000313" key="4">
    <source>
        <dbReference type="Ensembl" id="ENSMMNP00015003156.1"/>
    </source>
</evidence>
<keyword evidence="1" id="KW-0040">ANK repeat</keyword>
<dbReference type="GO" id="GO:0004520">
    <property type="term" value="F:DNA endonuclease activity"/>
    <property type="evidence" value="ECO:0007669"/>
    <property type="project" value="TreeGrafter"/>
</dbReference>
<feature type="domain" description="GIY-YIG" evidence="3">
    <location>
        <begin position="387"/>
        <end position="502"/>
    </location>
</feature>
<dbReference type="GeneTree" id="ENSGT00510000049316"/>
<feature type="repeat" description="ANK" evidence="1">
    <location>
        <begin position="26"/>
        <end position="61"/>
    </location>
</feature>
<accession>A0A8C6ALL9</accession>
<evidence type="ECO:0000256" key="1">
    <source>
        <dbReference type="PROSITE-ProRule" id="PRU00023"/>
    </source>
</evidence>
<dbReference type="CDD" id="cd10454">
    <property type="entry name" value="GIY-YIG_COG3680_Meta"/>
    <property type="match status" value="1"/>
</dbReference>
<dbReference type="InterPro" id="IPR002110">
    <property type="entry name" value="Ankyrin_rpt"/>
</dbReference>
<dbReference type="GO" id="GO:0000724">
    <property type="term" value="P:double-strand break repair via homologous recombination"/>
    <property type="evidence" value="ECO:0007669"/>
    <property type="project" value="TreeGrafter"/>
</dbReference>
<feature type="repeat" description="ANK" evidence="1">
    <location>
        <begin position="62"/>
        <end position="94"/>
    </location>
</feature>
<reference evidence="4" key="1">
    <citation type="submission" date="2025-08" db="UniProtKB">
        <authorList>
            <consortium name="Ensembl"/>
        </authorList>
    </citation>
    <scope>IDENTIFICATION</scope>
</reference>
<dbReference type="Proteomes" id="UP000694561">
    <property type="component" value="Unplaced"/>
</dbReference>
<feature type="region of interest" description="Disordered" evidence="2">
    <location>
        <begin position="254"/>
        <end position="284"/>
    </location>
</feature>
<evidence type="ECO:0000259" key="3">
    <source>
        <dbReference type="PROSITE" id="PS50164"/>
    </source>
</evidence>
<gene>
    <name evidence="4" type="primary">ANKLE1</name>
</gene>
<dbReference type="InterPro" id="IPR000305">
    <property type="entry name" value="GIY-YIG_endonuc"/>
</dbReference>
<dbReference type="Gene3D" id="1.25.40.20">
    <property type="entry name" value="Ankyrin repeat-containing domain"/>
    <property type="match status" value="1"/>
</dbReference>
<dbReference type="SUPFAM" id="SSF48403">
    <property type="entry name" value="Ankyrin repeat"/>
    <property type="match status" value="1"/>
</dbReference>
<feature type="region of interest" description="Disordered" evidence="2">
    <location>
        <begin position="210"/>
        <end position="238"/>
    </location>
</feature>
<feature type="region of interest" description="Disordered" evidence="2">
    <location>
        <begin position="116"/>
        <end position="181"/>
    </location>
</feature>
<dbReference type="GO" id="GO:0000712">
    <property type="term" value="P:resolution of meiotic recombination intermediates"/>
    <property type="evidence" value="ECO:0007669"/>
    <property type="project" value="TreeGrafter"/>
</dbReference>
<name>A0A8C6ALL9_MONMO</name>
<dbReference type="InterPro" id="IPR034998">
    <property type="entry name" value="ANKLE1"/>
</dbReference>
<dbReference type="GO" id="GO:0005737">
    <property type="term" value="C:cytoplasm"/>
    <property type="evidence" value="ECO:0007669"/>
    <property type="project" value="TreeGrafter"/>
</dbReference>
<dbReference type="GO" id="GO:0005654">
    <property type="term" value="C:nucleoplasm"/>
    <property type="evidence" value="ECO:0007669"/>
    <property type="project" value="TreeGrafter"/>
</dbReference>
<keyword evidence="5" id="KW-1185">Reference proteome</keyword>
<dbReference type="Ensembl" id="ENSMMNT00015003483.1">
    <property type="protein sequence ID" value="ENSMMNP00015003156.1"/>
    <property type="gene ID" value="ENSMMNG00015002389.1"/>
</dbReference>
<dbReference type="PANTHER" id="PTHR46427:SF1">
    <property type="entry name" value="ANKYRIN REPEAT AND LEM DOMAIN-CONTAINING PROTEIN 1"/>
    <property type="match status" value="1"/>
</dbReference>
<dbReference type="SMART" id="SM00248">
    <property type="entry name" value="ANK"/>
    <property type="match status" value="3"/>
</dbReference>
<evidence type="ECO:0000313" key="5">
    <source>
        <dbReference type="Proteomes" id="UP000694561"/>
    </source>
</evidence>
<dbReference type="InterPro" id="IPR036770">
    <property type="entry name" value="Ankyrin_rpt-contain_sf"/>
</dbReference>
<dbReference type="AlphaFoldDB" id="A0A8C6ALL9"/>
<proteinExistence type="predicted"/>
<evidence type="ECO:0000256" key="2">
    <source>
        <dbReference type="SAM" id="MobiDB-lite"/>
    </source>
</evidence>
<reference evidence="4" key="2">
    <citation type="submission" date="2025-09" db="UniProtKB">
        <authorList>
            <consortium name="Ensembl"/>
        </authorList>
    </citation>
    <scope>IDENTIFICATION</scope>
</reference>
<organism evidence="4 5">
    <name type="scientific">Monodon monoceros</name>
    <name type="common">Narwhal</name>
    <name type="synonym">Ceratodon monodon</name>
    <dbReference type="NCBI Taxonomy" id="40151"/>
    <lineage>
        <taxon>Eukaryota</taxon>
        <taxon>Metazoa</taxon>
        <taxon>Chordata</taxon>
        <taxon>Craniata</taxon>
        <taxon>Vertebrata</taxon>
        <taxon>Euteleostomi</taxon>
        <taxon>Mammalia</taxon>
        <taxon>Eutheria</taxon>
        <taxon>Laurasiatheria</taxon>
        <taxon>Artiodactyla</taxon>
        <taxon>Whippomorpha</taxon>
        <taxon>Cetacea</taxon>
        <taxon>Odontoceti</taxon>
        <taxon>Monodontidae</taxon>
        <taxon>Monodon</taxon>
    </lineage>
</organism>
<dbReference type="Pfam" id="PF22945">
    <property type="entry name" value="LEM-3_GIY-YIG"/>
    <property type="match status" value="1"/>
</dbReference>
<dbReference type="PROSITE" id="PS50297">
    <property type="entry name" value="ANK_REP_REGION"/>
    <property type="match status" value="2"/>
</dbReference>